<comment type="catalytic activity">
    <reaction evidence="14">
        <text>[(1-&gt;4)-beta-D-glucosyl]n+m + reduced acceptor + O2 = 4-dehydro-beta-D-glucosyl-[(1-&gt;4)-beta-D-glucosyl]n-1 + [(1-&gt;4)-beta-D-glucosyl]m + acceptor + H2O.</text>
        <dbReference type="EC" id="1.14.99.56"/>
    </reaction>
</comment>
<evidence type="ECO:0000256" key="6">
    <source>
        <dbReference type="ARBA" id="ARBA00023001"/>
    </source>
</evidence>
<evidence type="ECO:0000256" key="15">
    <source>
        <dbReference type="ARBA" id="ARBA00047174"/>
    </source>
</evidence>
<evidence type="ECO:0000256" key="11">
    <source>
        <dbReference type="ARBA" id="ARBA00023277"/>
    </source>
</evidence>
<evidence type="ECO:0000313" key="18">
    <source>
        <dbReference type="Proteomes" id="UP001140091"/>
    </source>
</evidence>
<evidence type="ECO:0000256" key="7">
    <source>
        <dbReference type="ARBA" id="ARBA00023002"/>
    </source>
</evidence>
<evidence type="ECO:0000256" key="8">
    <source>
        <dbReference type="ARBA" id="ARBA00023008"/>
    </source>
</evidence>
<dbReference type="Gene3D" id="2.70.50.70">
    <property type="match status" value="1"/>
</dbReference>
<feature type="non-terminal residue" evidence="17">
    <location>
        <position position="1"/>
    </location>
</feature>
<reference evidence="17" key="1">
    <citation type="submission" date="2022-06" db="EMBL/GenBank/DDBJ databases">
        <title>Genome Sequence of Candolleomyces eurysporus.</title>
        <authorList>
            <person name="Buettner E."/>
        </authorList>
    </citation>
    <scope>NUCLEOTIDE SEQUENCE</scope>
    <source>
        <strain evidence="17">VTCC 930004</strain>
    </source>
</reference>
<evidence type="ECO:0000256" key="10">
    <source>
        <dbReference type="ARBA" id="ARBA00023157"/>
    </source>
</evidence>
<comment type="subcellular location">
    <subcellularLocation>
        <location evidence="2">Secreted</location>
    </subcellularLocation>
</comment>
<organism evidence="17 18">
    <name type="scientific">Candolleomyces eurysporus</name>
    <dbReference type="NCBI Taxonomy" id="2828524"/>
    <lineage>
        <taxon>Eukaryota</taxon>
        <taxon>Fungi</taxon>
        <taxon>Dikarya</taxon>
        <taxon>Basidiomycota</taxon>
        <taxon>Agaricomycotina</taxon>
        <taxon>Agaricomycetes</taxon>
        <taxon>Agaricomycetidae</taxon>
        <taxon>Agaricales</taxon>
        <taxon>Agaricineae</taxon>
        <taxon>Psathyrellaceae</taxon>
        <taxon>Candolleomyces</taxon>
    </lineage>
</organism>
<dbReference type="InterPro" id="IPR005103">
    <property type="entry name" value="AA9_LPMO"/>
</dbReference>
<keyword evidence="7" id="KW-0560">Oxidoreductase</keyword>
<dbReference type="Proteomes" id="UP001140091">
    <property type="component" value="Unassembled WGS sequence"/>
</dbReference>
<dbReference type="EC" id="1.14.99.56" evidence="15"/>
<name>A0A9W8M8T5_9AGAR</name>
<keyword evidence="10" id="KW-1015">Disulfide bond</keyword>
<sequence>MTLISPSLASYILTHTFMHSVAINSQTSNCKQPSSLWNNHDTIIHQWPHNTGLMITYLADCGKVLCSKFDSTKPRWCKIHQVGKKPNGGEWFQANLMQGGKVSAKLPENIQPGNYLVQHKIITLHLAQNQEGAEFYPACTQLHIGGSGTGVPTKDELVSLNYQFPGPAVS</sequence>
<dbReference type="InterPro" id="IPR049892">
    <property type="entry name" value="AA9"/>
</dbReference>
<keyword evidence="3" id="KW-0964">Secreted</keyword>
<dbReference type="PANTHER" id="PTHR33353">
    <property type="entry name" value="PUTATIVE (AFU_ORTHOLOGUE AFUA_1G12560)-RELATED"/>
    <property type="match status" value="1"/>
</dbReference>
<gene>
    <name evidence="17" type="ORF">H1R20_g14034</name>
</gene>
<accession>A0A9W8M8T5</accession>
<evidence type="ECO:0000256" key="3">
    <source>
        <dbReference type="ARBA" id="ARBA00022525"/>
    </source>
</evidence>
<dbReference type="AlphaFoldDB" id="A0A9W8M8T5"/>
<evidence type="ECO:0000256" key="14">
    <source>
        <dbReference type="ARBA" id="ARBA00045077"/>
    </source>
</evidence>
<evidence type="ECO:0000256" key="5">
    <source>
        <dbReference type="ARBA" id="ARBA00022729"/>
    </source>
</evidence>
<evidence type="ECO:0000256" key="4">
    <source>
        <dbReference type="ARBA" id="ARBA00022723"/>
    </source>
</evidence>
<dbReference type="GO" id="GO:0030245">
    <property type="term" value="P:cellulose catabolic process"/>
    <property type="evidence" value="ECO:0007669"/>
    <property type="project" value="UniProtKB-KW"/>
</dbReference>
<protein>
    <recommendedName>
        <fullName evidence="15">lytic cellulose monooxygenase (C4-dehydrogenating)</fullName>
        <ecNumber evidence="15">1.14.99.56</ecNumber>
    </recommendedName>
</protein>
<dbReference type="Pfam" id="PF03443">
    <property type="entry name" value="AA9"/>
    <property type="match status" value="1"/>
</dbReference>
<evidence type="ECO:0000256" key="12">
    <source>
        <dbReference type="ARBA" id="ARBA00023326"/>
    </source>
</evidence>
<proteinExistence type="inferred from homology"/>
<keyword evidence="9" id="KW-0503">Monooxygenase</keyword>
<comment type="caution">
    <text evidence="17">The sequence shown here is derived from an EMBL/GenBank/DDBJ whole genome shotgun (WGS) entry which is preliminary data.</text>
</comment>
<keyword evidence="18" id="KW-1185">Reference proteome</keyword>
<evidence type="ECO:0000256" key="9">
    <source>
        <dbReference type="ARBA" id="ARBA00023033"/>
    </source>
</evidence>
<evidence type="ECO:0000259" key="16">
    <source>
        <dbReference type="Pfam" id="PF03443"/>
    </source>
</evidence>
<keyword evidence="8" id="KW-0186">Copper</keyword>
<dbReference type="GO" id="GO:0005576">
    <property type="term" value="C:extracellular region"/>
    <property type="evidence" value="ECO:0007669"/>
    <property type="project" value="UniProtKB-SubCell"/>
</dbReference>
<comment type="similarity">
    <text evidence="13">Belongs to the polysaccharide monooxygenase AA9 family.</text>
</comment>
<dbReference type="GO" id="GO:0046872">
    <property type="term" value="F:metal ion binding"/>
    <property type="evidence" value="ECO:0007669"/>
    <property type="project" value="UniProtKB-KW"/>
</dbReference>
<keyword evidence="6" id="KW-0136">Cellulose degradation</keyword>
<dbReference type="GO" id="GO:0004497">
    <property type="term" value="F:monooxygenase activity"/>
    <property type="evidence" value="ECO:0007669"/>
    <property type="project" value="UniProtKB-KW"/>
</dbReference>
<keyword evidence="12" id="KW-0624">Polysaccharide degradation</keyword>
<keyword evidence="5" id="KW-0732">Signal</keyword>
<dbReference type="OrthoDB" id="4849160at2759"/>
<dbReference type="EMBL" id="JANBPK010001436">
    <property type="protein sequence ID" value="KAJ2923060.1"/>
    <property type="molecule type" value="Genomic_DNA"/>
</dbReference>
<evidence type="ECO:0000256" key="13">
    <source>
        <dbReference type="ARBA" id="ARBA00044502"/>
    </source>
</evidence>
<dbReference type="PANTHER" id="PTHR33353:SF10">
    <property type="entry name" value="ENDO-BETA-1,4-GLUCANASE D"/>
    <property type="match status" value="1"/>
</dbReference>
<keyword evidence="11" id="KW-0119">Carbohydrate metabolism</keyword>
<evidence type="ECO:0000256" key="1">
    <source>
        <dbReference type="ARBA" id="ARBA00001973"/>
    </source>
</evidence>
<keyword evidence="4" id="KW-0479">Metal-binding</keyword>
<feature type="domain" description="Auxiliary Activity family 9 catalytic" evidence="16">
    <location>
        <begin position="45"/>
        <end position="158"/>
    </location>
</feature>
<comment type="cofactor">
    <cofactor evidence="1">
        <name>Cu(2+)</name>
        <dbReference type="ChEBI" id="CHEBI:29036"/>
    </cofactor>
</comment>
<evidence type="ECO:0000313" key="17">
    <source>
        <dbReference type="EMBL" id="KAJ2923060.1"/>
    </source>
</evidence>
<evidence type="ECO:0000256" key="2">
    <source>
        <dbReference type="ARBA" id="ARBA00004613"/>
    </source>
</evidence>